<evidence type="ECO:0008006" key="5">
    <source>
        <dbReference type="Google" id="ProtNLM"/>
    </source>
</evidence>
<dbReference type="Gene3D" id="2.10.70.100">
    <property type="match status" value="1"/>
</dbReference>
<dbReference type="InterPro" id="IPR000014">
    <property type="entry name" value="PAS"/>
</dbReference>
<dbReference type="Pfam" id="PF08447">
    <property type="entry name" value="PAS_3"/>
    <property type="match status" value="1"/>
</dbReference>
<dbReference type="SUPFAM" id="SSF141868">
    <property type="entry name" value="EAL domain-like"/>
    <property type="match status" value="1"/>
</dbReference>
<dbReference type="SUPFAM" id="SSF55785">
    <property type="entry name" value="PYP-like sensor domain (PAS domain)"/>
    <property type="match status" value="2"/>
</dbReference>
<keyword evidence="4" id="KW-1185">Reference proteome</keyword>
<accession>W0DYX3</accession>
<dbReference type="CDD" id="cd00130">
    <property type="entry name" value="PAS"/>
    <property type="match status" value="1"/>
</dbReference>
<dbReference type="Proteomes" id="UP000005380">
    <property type="component" value="Chromosome"/>
</dbReference>
<evidence type="ECO:0000259" key="2">
    <source>
        <dbReference type="PROSITE" id="PS50887"/>
    </source>
</evidence>
<dbReference type="CDD" id="cd01949">
    <property type="entry name" value="GGDEF"/>
    <property type="match status" value="1"/>
</dbReference>
<dbReference type="InterPro" id="IPR000160">
    <property type="entry name" value="GGDEF_dom"/>
</dbReference>
<dbReference type="Pfam" id="PF00990">
    <property type="entry name" value="GGDEF"/>
    <property type="match status" value="1"/>
</dbReference>
<feature type="domain" description="EAL" evidence="1">
    <location>
        <begin position="423"/>
        <end position="680"/>
    </location>
</feature>
<dbReference type="OrthoDB" id="9813913at2"/>
<evidence type="ECO:0000259" key="1">
    <source>
        <dbReference type="PROSITE" id="PS50883"/>
    </source>
</evidence>
<evidence type="ECO:0000313" key="4">
    <source>
        <dbReference type="Proteomes" id="UP000005380"/>
    </source>
</evidence>
<dbReference type="CDD" id="cd01948">
    <property type="entry name" value="EAL"/>
    <property type="match status" value="1"/>
</dbReference>
<organism evidence="3 4">
    <name type="scientific">Thiomicrospira aerophila AL3</name>
    <dbReference type="NCBI Taxonomy" id="717772"/>
    <lineage>
        <taxon>Bacteria</taxon>
        <taxon>Pseudomonadati</taxon>
        <taxon>Pseudomonadota</taxon>
        <taxon>Gammaproteobacteria</taxon>
        <taxon>Thiotrichales</taxon>
        <taxon>Piscirickettsiaceae</taxon>
        <taxon>Thiomicrospira</taxon>
    </lineage>
</organism>
<dbReference type="HOGENOM" id="CLU_000445_70_20_6"/>
<feature type="domain" description="GGDEF" evidence="2">
    <location>
        <begin position="282"/>
        <end position="414"/>
    </location>
</feature>
<dbReference type="Gene3D" id="3.30.70.270">
    <property type="match status" value="1"/>
</dbReference>
<dbReference type="InterPro" id="IPR035919">
    <property type="entry name" value="EAL_sf"/>
</dbReference>
<dbReference type="RefSeq" id="WP_006460001.1">
    <property type="nucleotide sequence ID" value="NZ_CP007030.1"/>
</dbReference>
<dbReference type="InterPro" id="IPR001633">
    <property type="entry name" value="EAL_dom"/>
</dbReference>
<sequence length="682" mass="77640">MNPSHPEPLFTTVFDWVLESMPLIVFVIDEQGYFKFSKGQGLEKLGIKDNEVVGLNYRDVYADNPAILNQIEQALQGKLSACSSYLAGRHYQLIYRQLHQDDQNYLVGIALDQTALINFKELSQQLNTELLQAYDISQQGMWSWDIITNRIDHNQAWRDIFAYQSLEDPSQLSHFTSRIHPEDFARVWQAIEQVLATGDTFTHTYRIITPVGERLVHDSGRVLHYDKQGQPIKMIGSLIDLTDQFNTQKKLSTLLHNDQLTGLSSRFATQNAWHKLRDTTRDVYAFVLLDIQNFKLINDVLGHAVGDLVLQRVANHLKAFFSSDTHISRIHKDDFLLIMPYKDIHELTNLIERALEAIKAIQVSPHYPIKLMARAGISLSPEHGERFDALFHCAETALHKAKKIHNKDYVLYEPAFAKQSEQYLVLLSQMQAAQQNGEFSLVFQPQLNLSSKKCVGAEVLLRWCTSKGESIPPSTFIPIAEQTRLIIPITYWLIEKSLAYLRSWHKQGFDTLYLAINIPAEFLSEPNIVDYLVERITAYTIPPYCLELEITESQLVEEGNDIALKNISALAERGFLIAIDDFGTGYSNLAQLRKLAVKKLKIDKSLVDDLGQQEHDDIHAITQAVIALAQALKLTVIAEGVETSEQKQWLEQQGCGLIQGYFFAKPMDEQQFIHFLSSHCAG</sequence>
<dbReference type="NCBIfam" id="TIGR00254">
    <property type="entry name" value="GGDEF"/>
    <property type="match status" value="1"/>
</dbReference>
<dbReference type="InterPro" id="IPR001610">
    <property type="entry name" value="PAC"/>
</dbReference>
<name>W0DYX3_9GAMM</name>
<dbReference type="AlphaFoldDB" id="W0DYX3"/>
<protein>
    <recommendedName>
        <fullName evidence="5">Diguanylate cyclase</fullName>
    </recommendedName>
</protein>
<reference evidence="3 4" key="1">
    <citation type="submission" date="2013-12" db="EMBL/GenBank/DDBJ databases">
        <authorList>
            <consortium name="DOE Joint Genome Institute"/>
            <person name="Kappler U."/>
            <person name="Huntemann M."/>
            <person name="Han J."/>
            <person name="Chen A."/>
            <person name="Kyrpides N."/>
            <person name="Mavromatis K."/>
            <person name="Markowitz V."/>
            <person name="Palaniappan K."/>
            <person name="Ivanova N."/>
            <person name="Schaumberg A."/>
            <person name="Pati A."/>
            <person name="Liolios K."/>
            <person name="Nordberg H.P."/>
            <person name="Cantor M.N."/>
            <person name="Hua S.X."/>
            <person name="Woyke T."/>
        </authorList>
    </citation>
    <scope>NUCLEOTIDE SEQUENCE [LARGE SCALE GENOMIC DNA]</scope>
    <source>
        <strain evidence="4">AL2</strain>
    </source>
</reference>
<dbReference type="SMART" id="SM00086">
    <property type="entry name" value="PAC"/>
    <property type="match status" value="1"/>
</dbReference>
<proteinExistence type="predicted"/>
<dbReference type="Gene3D" id="3.30.450.20">
    <property type="entry name" value="PAS domain"/>
    <property type="match status" value="2"/>
</dbReference>
<dbReference type="SUPFAM" id="SSF55073">
    <property type="entry name" value="Nucleotide cyclase"/>
    <property type="match status" value="1"/>
</dbReference>
<dbReference type="InterPro" id="IPR035965">
    <property type="entry name" value="PAS-like_dom_sf"/>
</dbReference>
<dbReference type="eggNOG" id="COG5001">
    <property type="taxonomic scope" value="Bacteria"/>
</dbReference>
<dbReference type="InterPro" id="IPR043128">
    <property type="entry name" value="Rev_trsase/Diguanyl_cyclase"/>
</dbReference>
<dbReference type="Pfam" id="PF00563">
    <property type="entry name" value="EAL"/>
    <property type="match status" value="1"/>
</dbReference>
<dbReference type="PANTHER" id="PTHR44757:SF2">
    <property type="entry name" value="BIOFILM ARCHITECTURE MAINTENANCE PROTEIN MBAA"/>
    <property type="match status" value="1"/>
</dbReference>
<dbReference type="Gene3D" id="3.20.20.450">
    <property type="entry name" value="EAL domain"/>
    <property type="match status" value="1"/>
</dbReference>
<dbReference type="InterPro" id="IPR052155">
    <property type="entry name" value="Biofilm_reg_signaling"/>
</dbReference>
<dbReference type="PANTHER" id="PTHR44757">
    <property type="entry name" value="DIGUANYLATE CYCLASE DGCP"/>
    <property type="match status" value="1"/>
</dbReference>
<dbReference type="InterPro" id="IPR013655">
    <property type="entry name" value="PAS_fold_3"/>
</dbReference>
<gene>
    <name evidence="3" type="ORF">THIAE_00105</name>
</gene>
<dbReference type="InParanoid" id="W0DYX3"/>
<dbReference type="KEGG" id="tao:THIAE_00105"/>
<dbReference type="EMBL" id="CP007030">
    <property type="protein sequence ID" value="AHF02164.1"/>
    <property type="molecule type" value="Genomic_DNA"/>
</dbReference>
<dbReference type="PROSITE" id="PS50883">
    <property type="entry name" value="EAL"/>
    <property type="match status" value="1"/>
</dbReference>
<dbReference type="SMART" id="SM00267">
    <property type="entry name" value="GGDEF"/>
    <property type="match status" value="1"/>
</dbReference>
<dbReference type="InterPro" id="IPR029787">
    <property type="entry name" value="Nucleotide_cyclase"/>
</dbReference>
<dbReference type="SMART" id="SM00091">
    <property type="entry name" value="PAS"/>
    <property type="match status" value="2"/>
</dbReference>
<evidence type="ECO:0000313" key="3">
    <source>
        <dbReference type="EMBL" id="AHF02164.1"/>
    </source>
</evidence>
<dbReference type="PROSITE" id="PS50887">
    <property type="entry name" value="GGDEF"/>
    <property type="match status" value="1"/>
</dbReference>
<dbReference type="SMART" id="SM00052">
    <property type="entry name" value="EAL"/>
    <property type="match status" value="1"/>
</dbReference>
<dbReference type="STRING" id="717772.THIAE_00105"/>